<keyword evidence="10" id="KW-0812">Transmembrane</keyword>
<dbReference type="PROSITE" id="PS00352">
    <property type="entry name" value="CSD_1"/>
    <property type="match status" value="1"/>
</dbReference>
<evidence type="ECO:0000313" key="14">
    <source>
        <dbReference type="Proteomes" id="UP000593562"/>
    </source>
</evidence>
<proteinExistence type="inferred from homology"/>
<evidence type="ECO:0000313" key="13">
    <source>
        <dbReference type="EMBL" id="KAF5752020.1"/>
    </source>
</evidence>
<evidence type="ECO:0000259" key="12">
    <source>
        <dbReference type="PROSITE" id="PS51857"/>
    </source>
</evidence>
<dbReference type="CDD" id="cd09218">
    <property type="entry name" value="TLP-PA"/>
    <property type="match status" value="1"/>
</dbReference>
<sequence>MSDRLTGKVKWFNETKGFGFITPDDGGDDLFVHQSSIRSEGFRSLGDGEEVEFQIENGNDGRTKAVDVTGPNGEPVQGSTRGAGGGGGGGGGRGPRGGGGSYGGGSYGGGGGYGGGGYGGGGRSDRGGGGGYGGGGGGGGGCYSCGESGHMARDCPQGGGGGGGRYGGGGSGGGRYSSGGGGGGGGGGCFNCGGTVVQARSGSSSDRVAAVGFGCESPLLCVREAIEEVQSATFKIVNKCRNTIWPGLLSGANTAQLSTTGFALEAGKSKTIPIPRAWSGRIWARTHCSRDSAGKFVCATADCGSGNLACGGSGAKPPATLAEFTLNGAGGLDFYDVSLVDGYNLPVLVVPKKITKGLCGATGCLIDLNGACPAELRVARENGSASVACRSACEAFGDPSYCCSGAYSTPDTCPPSPYSLFFKNACPRAYSYAYDDKTSTYTCASANYVIIFCPPPYTSQKLLGARQDGAQLPLVNKTTIYIASHHANAASSSGPVQAQFIAGAASSVVALLLFWPLLFNL</sequence>
<dbReference type="InterPro" id="IPR001878">
    <property type="entry name" value="Znf_CCHC"/>
</dbReference>
<dbReference type="InterPro" id="IPR002059">
    <property type="entry name" value="CSP_DNA-bd"/>
</dbReference>
<evidence type="ECO:0000256" key="2">
    <source>
        <dbReference type="ARBA" id="ARBA00022723"/>
    </source>
</evidence>
<evidence type="ECO:0000256" key="9">
    <source>
        <dbReference type="SAM" id="MobiDB-lite"/>
    </source>
</evidence>
<evidence type="ECO:0000256" key="7">
    <source>
        <dbReference type="ARBA" id="ARBA00060859"/>
    </source>
</evidence>
<dbReference type="InterPro" id="IPR011129">
    <property type="entry name" value="CSD"/>
</dbReference>
<protein>
    <submittedName>
        <fullName evidence="13">Thaumatin-like protein 1b isoform X1</fullName>
    </submittedName>
</protein>
<dbReference type="PROSITE" id="PS00316">
    <property type="entry name" value="THAUMATIN_1"/>
    <property type="match status" value="1"/>
</dbReference>
<keyword evidence="4 8" id="KW-0863">Zinc-finger</keyword>
<keyword evidence="6" id="KW-0694">RNA-binding</keyword>
<dbReference type="InterPro" id="IPR001938">
    <property type="entry name" value="Thaumatin"/>
</dbReference>
<evidence type="ECO:0000256" key="8">
    <source>
        <dbReference type="PROSITE-ProRule" id="PRU00047"/>
    </source>
</evidence>
<comment type="similarity">
    <text evidence="7">Belongs to the cold shock protein (CSP) family.</text>
</comment>
<dbReference type="GO" id="GO:0008270">
    <property type="term" value="F:zinc ion binding"/>
    <property type="evidence" value="ECO:0007669"/>
    <property type="project" value="UniProtKB-KW"/>
</dbReference>
<dbReference type="PRINTS" id="PR00050">
    <property type="entry name" value="COLDSHOCK"/>
</dbReference>
<keyword evidence="5" id="KW-0862">Zinc</keyword>
<evidence type="ECO:0000256" key="6">
    <source>
        <dbReference type="ARBA" id="ARBA00022884"/>
    </source>
</evidence>
<reference evidence="13 14" key="1">
    <citation type="journal article" date="2020" name="Nat. Commun.">
        <title>Genome of Tripterygium wilfordii and identification of cytochrome P450 involved in triptolide biosynthesis.</title>
        <authorList>
            <person name="Tu L."/>
            <person name="Su P."/>
            <person name="Zhang Z."/>
            <person name="Gao L."/>
            <person name="Wang J."/>
            <person name="Hu T."/>
            <person name="Zhou J."/>
            <person name="Zhang Y."/>
            <person name="Zhao Y."/>
            <person name="Liu Y."/>
            <person name="Song Y."/>
            <person name="Tong Y."/>
            <person name="Lu Y."/>
            <person name="Yang J."/>
            <person name="Xu C."/>
            <person name="Jia M."/>
            <person name="Peters R.J."/>
            <person name="Huang L."/>
            <person name="Gao W."/>
        </authorList>
    </citation>
    <scope>NUCLEOTIDE SEQUENCE [LARGE SCALE GENOMIC DNA]</scope>
    <source>
        <strain evidence="14">cv. XIE 37</strain>
        <tissue evidence="13">Leaf</tissue>
    </source>
</reference>
<dbReference type="FunFam" id="2.40.50.140:FF:000382">
    <property type="entry name" value="Cold shock protein 1"/>
    <property type="match status" value="1"/>
</dbReference>
<dbReference type="Gene3D" id="2.60.110.10">
    <property type="entry name" value="Thaumatin"/>
    <property type="match status" value="1"/>
</dbReference>
<dbReference type="PROSITE" id="PS51367">
    <property type="entry name" value="THAUMATIN_2"/>
    <property type="match status" value="1"/>
</dbReference>
<dbReference type="PROSITE" id="PS51857">
    <property type="entry name" value="CSD_2"/>
    <property type="match status" value="1"/>
</dbReference>
<dbReference type="EMBL" id="JAAARO010000002">
    <property type="protein sequence ID" value="KAF5752020.1"/>
    <property type="molecule type" value="Genomic_DNA"/>
</dbReference>
<dbReference type="GO" id="GO:0009409">
    <property type="term" value="P:response to cold"/>
    <property type="evidence" value="ECO:0007669"/>
    <property type="project" value="UniProtKB-ARBA"/>
</dbReference>
<dbReference type="SMART" id="SM00343">
    <property type="entry name" value="ZnF_C2HC"/>
    <property type="match status" value="1"/>
</dbReference>
<dbReference type="Pfam" id="PF00314">
    <property type="entry name" value="Thaumatin"/>
    <property type="match status" value="1"/>
</dbReference>
<feature type="compositionally biased region" description="Gly residues" evidence="9">
    <location>
        <begin position="81"/>
        <end position="98"/>
    </location>
</feature>
<dbReference type="Gene3D" id="4.10.60.10">
    <property type="entry name" value="Zinc finger, CCHC-type"/>
    <property type="match status" value="1"/>
</dbReference>
<dbReference type="SMART" id="SM00205">
    <property type="entry name" value="THN"/>
    <property type="match status" value="1"/>
</dbReference>
<dbReference type="Proteomes" id="UP000593562">
    <property type="component" value="Unassembled WGS sequence"/>
</dbReference>
<evidence type="ECO:0000256" key="10">
    <source>
        <dbReference type="SAM" id="Phobius"/>
    </source>
</evidence>
<dbReference type="FunCoup" id="A0A7J7E051">
    <property type="interactions" value="4"/>
</dbReference>
<dbReference type="GO" id="GO:0003729">
    <property type="term" value="F:mRNA binding"/>
    <property type="evidence" value="ECO:0007669"/>
    <property type="project" value="UniProtKB-ARBA"/>
</dbReference>
<dbReference type="InterPro" id="IPR017949">
    <property type="entry name" value="Thaumatin_CS"/>
</dbReference>
<feature type="domain" description="CCHC-type" evidence="11">
    <location>
        <begin position="142"/>
        <end position="157"/>
    </location>
</feature>
<dbReference type="PRINTS" id="PR00347">
    <property type="entry name" value="THAUMATIN"/>
</dbReference>
<dbReference type="SMART" id="SM00357">
    <property type="entry name" value="CSP"/>
    <property type="match status" value="1"/>
</dbReference>
<comment type="similarity">
    <text evidence="1">Belongs to the thaumatin family.</text>
</comment>
<dbReference type="InterPro" id="IPR019844">
    <property type="entry name" value="CSD_CS"/>
</dbReference>
<dbReference type="Pfam" id="PF00313">
    <property type="entry name" value="CSD"/>
    <property type="match status" value="1"/>
</dbReference>
<evidence type="ECO:0000259" key="11">
    <source>
        <dbReference type="PROSITE" id="PS50158"/>
    </source>
</evidence>
<dbReference type="FunFam" id="2.60.110.10:FF:000001">
    <property type="entry name" value="THAUMATIN-LIKE PROTEIN 1"/>
    <property type="match status" value="1"/>
</dbReference>
<dbReference type="InterPro" id="IPR012340">
    <property type="entry name" value="NA-bd_OB-fold"/>
</dbReference>
<dbReference type="PANTHER" id="PTHR31048">
    <property type="entry name" value="OS03G0233200 PROTEIN"/>
    <property type="match status" value="1"/>
</dbReference>
<feature type="region of interest" description="Disordered" evidence="9">
    <location>
        <begin position="56"/>
        <end position="98"/>
    </location>
</feature>
<dbReference type="AlphaFoldDB" id="A0A7J7E051"/>
<feature type="domain" description="CSD" evidence="12">
    <location>
        <begin position="4"/>
        <end position="70"/>
    </location>
</feature>
<keyword evidence="3" id="KW-0677">Repeat</keyword>
<feature type="transmembrane region" description="Helical" evidence="10">
    <location>
        <begin position="500"/>
        <end position="519"/>
    </location>
</feature>
<dbReference type="InParanoid" id="A0A7J7E051"/>
<dbReference type="Gene3D" id="2.40.50.140">
    <property type="entry name" value="Nucleic acid-binding proteins"/>
    <property type="match status" value="1"/>
</dbReference>
<evidence type="ECO:0000256" key="5">
    <source>
        <dbReference type="ARBA" id="ARBA00022833"/>
    </source>
</evidence>
<evidence type="ECO:0000256" key="1">
    <source>
        <dbReference type="ARBA" id="ARBA00010607"/>
    </source>
</evidence>
<comment type="caution">
    <text evidence="13">The sequence shown here is derived from an EMBL/GenBank/DDBJ whole genome shotgun (WGS) entry which is preliminary data.</text>
</comment>
<dbReference type="SUPFAM" id="SSF50249">
    <property type="entry name" value="Nucleic acid-binding proteins"/>
    <property type="match status" value="1"/>
</dbReference>
<accession>A0A7J7E051</accession>
<keyword evidence="10" id="KW-0472">Membrane</keyword>
<dbReference type="Pfam" id="PF00098">
    <property type="entry name" value="zf-CCHC"/>
    <property type="match status" value="1"/>
</dbReference>
<dbReference type="SUPFAM" id="SSF57756">
    <property type="entry name" value="Retrovirus zinc finger-like domains"/>
    <property type="match status" value="1"/>
</dbReference>
<evidence type="ECO:0000256" key="4">
    <source>
        <dbReference type="ARBA" id="ARBA00022771"/>
    </source>
</evidence>
<dbReference type="InterPro" id="IPR036875">
    <property type="entry name" value="Znf_CCHC_sf"/>
</dbReference>
<dbReference type="CDD" id="cd04458">
    <property type="entry name" value="CSP_CDS"/>
    <property type="match status" value="1"/>
</dbReference>
<keyword evidence="10" id="KW-1133">Transmembrane helix</keyword>
<keyword evidence="14" id="KW-1185">Reference proteome</keyword>
<dbReference type="InterPro" id="IPR037176">
    <property type="entry name" value="Osmotin/thaumatin-like_sf"/>
</dbReference>
<dbReference type="PROSITE" id="PS50158">
    <property type="entry name" value="ZF_CCHC"/>
    <property type="match status" value="1"/>
</dbReference>
<keyword evidence="2" id="KW-0479">Metal-binding</keyword>
<name>A0A7J7E051_TRIWF</name>
<evidence type="ECO:0000256" key="3">
    <source>
        <dbReference type="ARBA" id="ARBA00022737"/>
    </source>
</evidence>
<dbReference type="SUPFAM" id="SSF49870">
    <property type="entry name" value="Osmotin, thaumatin-like protein"/>
    <property type="match status" value="1"/>
</dbReference>
<organism evidence="13 14">
    <name type="scientific">Tripterygium wilfordii</name>
    <name type="common">Thunder God vine</name>
    <dbReference type="NCBI Taxonomy" id="458696"/>
    <lineage>
        <taxon>Eukaryota</taxon>
        <taxon>Viridiplantae</taxon>
        <taxon>Streptophyta</taxon>
        <taxon>Embryophyta</taxon>
        <taxon>Tracheophyta</taxon>
        <taxon>Spermatophyta</taxon>
        <taxon>Magnoliopsida</taxon>
        <taxon>eudicotyledons</taxon>
        <taxon>Gunneridae</taxon>
        <taxon>Pentapetalae</taxon>
        <taxon>rosids</taxon>
        <taxon>fabids</taxon>
        <taxon>Celastrales</taxon>
        <taxon>Celastraceae</taxon>
        <taxon>Tripterygium</taxon>
    </lineage>
</organism>
<gene>
    <name evidence="13" type="ORF">HS088_TW02G01040</name>
</gene>